<dbReference type="GO" id="GO:0005975">
    <property type="term" value="P:carbohydrate metabolic process"/>
    <property type="evidence" value="ECO:0007669"/>
    <property type="project" value="InterPro"/>
</dbReference>
<dbReference type="InterPro" id="IPR031322">
    <property type="entry name" value="Shikimate/glucono_kinase"/>
</dbReference>
<dbReference type="PANTHER" id="PTHR43442:SF3">
    <property type="entry name" value="GLUCONOKINASE-RELATED"/>
    <property type="match status" value="1"/>
</dbReference>
<evidence type="ECO:0000256" key="8">
    <source>
        <dbReference type="RuleBase" id="RU363066"/>
    </source>
</evidence>
<evidence type="ECO:0000256" key="3">
    <source>
        <dbReference type="ARBA" id="ARBA00022679"/>
    </source>
</evidence>
<dbReference type="Gene3D" id="3.40.50.300">
    <property type="entry name" value="P-loop containing nucleotide triphosphate hydrolases"/>
    <property type="match status" value="1"/>
</dbReference>
<dbReference type="Proteomes" id="UP000252519">
    <property type="component" value="Unassembled WGS sequence"/>
</dbReference>
<keyword evidence="3 8" id="KW-0808">Transferase</keyword>
<dbReference type="OrthoDB" id="275177at2759"/>
<comment type="catalytic activity">
    <reaction evidence="7 8">
        <text>D-gluconate + ATP = 6-phospho-D-gluconate + ADP + H(+)</text>
        <dbReference type="Rhea" id="RHEA:19433"/>
        <dbReference type="ChEBI" id="CHEBI:15378"/>
        <dbReference type="ChEBI" id="CHEBI:18391"/>
        <dbReference type="ChEBI" id="CHEBI:30616"/>
        <dbReference type="ChEBI" id="CHEBI:58759"/>
        <dbReference type="ChEBI" id="CHEBI:456216"/>
        <dbReference type="EC" id="2.7.1.12"/>
    </reaction>
</comment>
<dbReference type="SUPFAM" id="SSF52540">
    <property type="entry name" value="P-loop containing nucleoside triphosphate hydrolases"/>
    <property type="match status" value="1"/>
</dbReference>
<evidence type="ECO:0000256" key="7">
    <source>
        <dbReference type="ARBA" id="ARBA00048090"/>
    </source>
</evidence>
<dbReference type="Pfam" id="PF01202">
    <property type="entry name" value="SKI"/>
    <property type="match status" value="1"/>
</dbReference>
<comment type="similarity">
    <text evidence="2 8">Belongs to the gluconokinase GntK/GntV family.</text>
</comment>
<keyword evidence="4 8" id="KW-0547">Nucleotide-binding</keyword>
<dbReference type="STRING" id="29170.A0A368HCP5"/>
<dbReference type="UniPathway" id="UPA00792"/>
<reference evidence="9 10" key="1">
    <citation type="submission" date="2014-10" db="EMBL/GenBank/DDBJ databases">
        <title>Draft genome of the hookworm Ancylostoma caninum.</title>
        <authorList>
            <person name="Mitreva M."/>
        </authorList>
    </citation>
    <scope>NUCLEOTIDE SEQUENCE [LARGE SCALE GENOMIC DNA]</scope>
    <source>
        <strain evidence="9 10">Baltimore</strain>
    </source>
</reference>
<dbReference type="GO" id="GO:0046316">
    <property type="term" value="F:gluconokinase activity"/>
    <property type="evidence" value="ECO:0007669"/>
    <property type="project" value="UniProtKB-EC"/>
</dbReference>
<evidence type="ECO:0000256" key="5">
    <source>
        <dbReference type="ARBA" id="ARBA00022777"/>
    </source>
</evidence>
<protein>
    <recommendedName>
        <fullName evidence="8">Gluconokinase</fullName>
        <ecNumber evidence="8">2.7.1.12</ecNumber>
    </recommendedName>
</protein>
<name>A0A368HCP5_ANCCA</name>
<sequence length="167" mass="18916">MNIDAIFVMGVSGCGKTTAGSQLADRLGWRYKDADDFHSEANIAKMSAAIPLNDEDRRPWLLAINDYCKSHPKTVLGCSALKKQYRDILRNGIRCKFVFLDVSRKELERRLMERKNHYMPVSLLDSQLATLERPDKGENVVAVHIEDEVPGDLIEIIVNQLNKETSV</sequence>
<keyword evidence="5 8" id="KW-0418">Kinase</keyword>
<dbReference type="FunFam" id="3.40.50.300:FF:000522">
    <property type="entry name" value="Gluconokinase"/>
    <property type="match status" value="1"/>
</dbReference>
<organism evidence="9 10">
    <name type="scientific">Ancylostoma caninum</name>
    <name type="common">Dog hookworm</name>
    <dbReference type="NCBI Taxonomy" id="29170"/>
    <lineage>
        <taxon>Eukaryota</taxon>
        <taxon>Metazoa</taxon>
        <taxon>Ecdysozoa</taxon>
        <taxon>Nematoda</taxon>
        <taxon>Chromadorea</taxon>
        <taxon>Rhabditida</taxon>
        <taxon>Rhabditina</taxon>
        <taxon>Rhabditomorpha</taxon>
        <taxon>Strongyloidea</taxon>
        <taxon>Ancylostomatidae</taxon>
        <taxon>Ancylostomatinae</taxon>
        <taxon>Ancylostoma</taxon>
    </lineage>
</organism>
<dbReference type="NCBIfam" id="TIGR01313">
    <property type="entry name" value="therm_gnt_kin"/>
    <property type="match status" value="1"/>
</dbReference>
<keyword evidence="6 8" id="KW-0067">ATP-binding</keyword>
<comment type="caution">
    <text evidence="9">The sequence shown here is derived from an EMBL/GenBank/DDBJ whole genome shotgun (WGS) entry which is preliminary data.</text>
</comment>
<evidence type="ECO:0000256" key="1">
    <source>
        <dbReference type="ARBA" id="ARBA00004875"/>
    </source>
</evidence>
<evidence type="ECO:0000256" key="4">
    <source>
        <dbReference type="ARBA" id="ARBA00022741"/>
    </source>
</evidence>
<dbReference type="GO" id="GO:0005524">
    <property type="term" value="F:ATP binding"/>
    <property type="evidence" value="ECO:0007669"/>
    <property type="project" value="UniProtKB-KW"/>
</dbReference>
<dbReference type="PANTHER" id="PTHR43442">
    <property type="entry name" value="GLUCONOKINASE-RELATED"/>
    <property type="match status" value="1"/>
</dbReference>
<proteinExistence type="inferred from homology"/>
<dbReference type="EC" id="2.7.1.12" evidence="8"/>
<dbReference type="GO" id="GO:0005737">
    <property type="term" value="C:cytoplasm"/>
    <property type="evidence" value="ECO:0007669"/>
    <property type="project" value="TreeGrafter"/>
</dbReference>
<evidence type="ECO:0000256" key="6">
    <source>
        <dbReference type="ARBA" id="ARBA00022840"/>
    </source>
</evidence>
<comment type="pathway">
    <text evidence="1 8">Carbohydrate acid metabolism; D-gluconate degradation.</text>
</comment>
<dbReference type="EMBL" id="JOJR01000004">
    <property type="protein sequence ID" value="RCN53005.1"/>
    <property type="molecule type" value="Genomic_DNA"/>
</dbReference>
<keyword evidence="10" id="KW-1185">Reference proteome</keyword>
<accession>A0A368HCP5</accession>
<dbReference type="InterPro" id="IPR006001">
    <property type="entry name" value="Therm_gnt_kin"/>
</dbReference>
<dbReference type="AlphaFoldDB" id="A0A368HCP5"/>
<evidence type="ECO:0000256" key="2">
    <source>
        <dbReference type="ARBA" id="ARBA00008420"/>
    </source>
</evidence>
<evidence type="ECO:0000313" key="10">
    <source>
        <dbReference type="Proteomes" id="UP000252519"/>
    </source>
</evidence>
<dbReference type="CDD" id="cd02021">
    <property type="entry name" value="GntK"/>
    <property type="match status" value="1"/>
</dbReference>
<dbReference type="InterPro" id="IPR027417">
    <property type="entry name" value="P-loop_NTPase"/>
</dbReference>
<gene>
    <name evidence="9" type="ORF">ANCCAN_01002</name>
</gene>
<evidence type="ECO:0000313" key="9">
    <source>
        <dbReference type="EMBL" id="RCN53005.1"/>
    </source>
</evidence>